<gene>
    <name evidence="3" type="ORF">ADUPG1_007470</name>
</gene>
<dbReference type="Proteomes" id="UP001057375">
    <property type="component" value="Unassembled WGS sequence"/>
</dbReference>
<evidence type="ECO:0000259" key="2">
    <source>
        <dbReference type="Pfam" id="PF03816"/>
    </source>
</evidence>
<evidence type="ECO:0000256" key="1">
    <source>
        <dbReference type="SAM" id="MobiDB-lite"/>
    </source>
</evidence>
<comment type="caution">
    <text evidence="3">The sequence shown here is derived from an EMBL/GenBank/DDBJ whole genome shotgun (WGS) entry which is preliminary data.</text>
</comment>
<organism evidence="3 4">
    <name type="scientific">Aduncisulcus paluster</name>
    <dbReference type="NCBI Taxonomy" id="2918883"/>
    <lineage>
        <taxon>Eukaryota</taxon>
        <taxon>Metamonada</taxon>
        <taxon>Carpediemonas-like organisms</taxon>
        <taxon>Aduncisulcus</taxon>
    </lineage>
</organism>
<keyword evidence="4" id="KW-1185">Reference proteome</keyword>
<dbReference type="PANTHER" id="PTHR33392">
    <property type="entry name" value="POLYISOPRENYL-TEICHOIC ACID--PEPTIDOGLYCAN TEICHOIC ACID TRANSFERASE TAGU"/>
    <property type="match status" value="1"/>
</dbReference>
<feature type="region of interest" description="Disordered" evidence="1">
    <location>
        <begin position="1"/>
        <end position="20"/>
    </location>
</feature>
<name>A0ABQ5KMF1_9EUKA</name>
<feature type="non-terminal residue" evidence="3">
    <location>
        <position position="114"/>
    </location>
</feature>
<evidence type="ECO:0000313" key="4">
    <source>
        <dbReference type="Proteomes" id="UP001057375"/>
    </source>
</evidence>
<dbReference type="EMBL" id="BQXS01010395">
    <property type="protein sequence ID" value="GKT33662.1"/>
    <property type="molecule type" value="Genomic_DNA"/>
</dbReference>
<dbReference type="PANTHER" id="PTHR33392:SF6">
    <property type="entry name" value="POLYISOPRENYL-TEICHOIC ACID--PEPTIDOGLYCAN TEICHOIC ACID TRANSFERASE TAGU"/>
    <property type="match status" value="1"/>
</dbReference>
<reference evidence="3" key="1">
    <citation type="submission" date="2022-03" db="EMBL/GenBank/DDBJ databases">
        <title>Draft genome sequence of Aduncisulcus paluster, a free-living microaerophilic Fornicata.</title>
        <authorList>
            <person name="Yuyama I."/>
            <person name="Kume K."/>
            <person name="Tamura T."/>
            <person name="Inagaki Y."/>
            <person name="Hashimoto T."/>
        </authorList>
    </citation>
    <scope>NUCLEOTIDE SEQUENCE</scope>
    <source>
        <strain evidence="3">NY0171</strain>
    </source>
</reference>
<dbReference type="Pfam" id="PF03816">
    <property type="entry name" value="LytR_cpsA_psr"/>
    <property type="match status" value="1"/>
</dbReference>
<dbReference type="Gene3D" id="3.30.420.590">
    <property type="match status" value="1"/>
</dbReference>
<sequence length="114" mass="12486">MPQTAVASEEKDLTEEEPENQYERVNILVFGTEGMRADTIMLVSYEVSSQTIDIISVPRDTYNYVEGHGGKAQKKINAVYGLGSGDGGPSGMKQQIANLLGVPVHYFVRVDYDG</sequence>
<dbReference type="InterPro" id="IPR004474">
    <property type="entry name" value="LytR_CpsA_psr"/>
</dbReference>
<protein>
    <recommendedName>
        <fullName evidence="2">Cell envelope-related transcriptional attenuator domain-containing protein</fullName>
    </recommendedName>
</protein>
<feature type="domain" description="Cell envelope-related transcriptional attenuator" evidence="2">
    <location>
        <begin position="36"/>
        <end position="114"/>
    </location>
</feature>
<evidence type="ECO:0000313" key="3">
    <source>
        <dbReference type="EMBL" id="GKT33662.1"/>
    </source>
</evidence>
<dbReference type="InterPro" id="IPR050922">
    <property type="entry name" value="LytR/CpsA/Psr_CW_biosynth"/>
</dbReference>
<accession>A0ABQ5KMF1</accession>
<proteinExistence type="predicted"/>